<dbReference type="EMBL" id="JAHXDN010000005">
    <property type="protein sequence ID" value="MBW4709564.1"/>
    <property type="molecule type" value="Genomic_DNA"/>
</dbReference>
<dbReference type="CDD" id="cd13926">
    <property type="entry name" value="N-acetylmuramidase_GH108"/>
    <property type="match status" value="1"/>
</dbReference>
<evidence type="ECO:0000259" key="2">
    <source>
        <dbReference type="Pfam" id="PF09374"/>
    </source>
</evidence>
<dbReference type="InterPro" id="IPR018537">
    <property type="entry name" value="Peptidoglycan-bd_3"/>
</dbReference>
<evidence type="ECO:0000313" key="3">
    <source>
        <dbReference type="EMBL" id="MBW4709564.1"/>
    </source>
</evidence>
<feature type="domain" description="Peptidoglycan binding" evidence="2">
    <location>
        <begin position="101"/>
        <end position="164"/>
    </location>
</feature>
<feature type="domain" description="TtsA-like Glycoside hydrolase family 108" evidence="1">
    <location>
        <begin position="9"/>
        <end position="97"/>
    </location>
</feature>
<dbReference type="Pfam" id="PF09374">
    <property type="entry name" value="PG_binding_3"/>
    <property type="match status" value="1"/>
</dbReference>
<keyword evidence="4" id="KW-1185">Reference proteome</keyword>
<gene>
    <name evidence="3" type="ORF">KX928_17395</name>
</gene>
<sequence>MDYFESAMDTVAIWEGGWSDHKDDPGGLTRWGWTLKTLVAKAIDVNMDGRVDARDLHDLTKSEARRLYRVHFWDAISGDLLPGPLAMLVFNSTVNQGPGRAAKFLQRAAGVKRDGAIGPRTLAAVSDKWNADPLAIMREFLTWQLLHYTSLAIFVTFGRGWTRRTMDFALVAGGEAATMKESAIEDVIPHGTVTVAPVAPHRRPSTAWERIVAALSGGRTNETR</sequence>
<dbReference type="Pfam" id="PF05838">
    <property type="entry name" value="Glyco_hydro_108"/>
    <property type="match status" value="1"/>
</dbReference>
<evidence type="ECO:0000259" key="1">
    <source>
        <dbReference type="Pfam" id="PF05838"/>
    </source>
</evidence>
<organism evidence="3 4">
    <name type="scientific">Roseobacter insulae</name>
    <dbReference type="NCBI Taxonomy" id="2859783"/>
    <lineage>
        <taxon>Bacteria</taxon>
        <taxon>Pseudomonadati</taxon>
        <taxon>Pseudomonadota</taxon>
        <taxon>Alphaproteobacteria</taxon>
        <taxon>Rhodobacterales</taxon>
        <taxon>Roseobacteraceae</taxon>
        <taxon>Roseobacter</taxon>
    </lineage>
</organism>
<accession>A0A9X1FY92</accession>
<evidence type="ECO:0008006" key="5">
    <source>
        <dbReference type="Google" id="ProtNLM"/>
    </source>
</evidence>
<dbReference type="RefSeq" id="WP_219505260.1">
    <property type="nucleotide sequence ID" value="NZ_JAHXDN010000005.1"/>
</dbReference>
<comment type="caution">
    <text evidence="3">The sequence shown here is derived from an EMBL/GenBank/DDBJ whole genome shotgun (WGS) entry which is preliminary data.</text>
</comment>
<evidence type="ECO:0000313" key="4">
    <source>
        <dbReference type="Proteomes" id="UP001138661"/>
    </source>
</evidence>
<dbReference type="AlphaFoldDB" id="A0A9X1FY92"/>
<reference evidence="3" key="1">
    <citation type="submission" date="2021-07" db="EMBL/GenBank/DDBJ databases">
        <title>Roseobacter insulae sp. nov., isolated from a tidal flat.</title>
        <authorList>
            <person name="Park S."/>
            <person name="Yoon J.-H."/>
        </authorList>
    </citation>
    <scope>NUCLEOTIDE SEQUENCE</scope>
    <source>
        <strain evidence="3">YSTF-M11</strain>
    </source>
</reference>
<dbReference type="PROSITE" id="PS00018">
    <property type="entry name" value="EF_HAND_1"/>
    <property type="match status" value="1"/>
</dbReference>
<name>A0A9X1FY92_9RHOB</name>
<dbReference type="InterPro" id="IPR008565">
    <property type="entry name" value="TtsA-like_GH18_dom"/>
</dbReference>
<protein>
    <recommendedName>
        <fullName evidence="5">Secretion activator protein</fullName>
    </recommendedName>
</protein>
<dbReference type="Proteomes" id="UP001138661">
    <property type="component" value="Unassembled WGS sequence"/>
</dbReference>
<proteinExistence type="predicted"/>
<dbReference type="InterPro" id="IPR018247">
    <property type="entry name" value="EF_Hand_1_Ca_BS"/>
</dbReference>